<feature type="compositionally biased region" description="Low complexity" evidence="1">
    <location>
        <begin position="41"/>
        <end position="52"/>
    </location>
</feature>
<reference evidence="4" key="1">
    <citation type="journal article" date="2015" name="Nat. Genet.">
        <title>The genome and transcriptome of the zoonotic hookworm Ancylostoma ceylanicum identify infection-specific gene families.</title>
        <authorList>
            <person name="Schwarz E.M."/>
            <person name="Hu Y."/>
            <person name="Antoshechkin I."/>
            <person name="Miller M.M."/>
            <person name="Sternberg P.W."/>
            <person name="Aroian R.V."/>
        </authorList>
    </citation>
    <scope>NUCLEOTIDE SEQUENCE</scope>
    <source>
        <strain evidence="4">HY135</strain>
    </source>
</reference>
<protein>
    <submittedName>
        <fullName evidence="3">Uncharacterized protein</fullName>
    </submittedName>
</protein>
<gene>
    <name evidence="3" type="primary">Acey_s0029.g1857</name>
    <name evidence="3" type="ORF">Y032_0029g1857</name>
</gene>
<dbReference type="Proteomes" id="UP000024635">
    <property type="component" value="Unassembled WGS sequence"/>
</dbReference>
<evidence type="ECO:0000313" key="4">
    <source>
        <dbReference type="Proteomes" id="UP000024635"/>
    </source>
</evidence>
<feature type="region of interest" description="Disordered" evidence="1">
    <location>
        <begin position="171"/>
        <end position="199"/>
    </location>
</feature>
<name>A0A016UQS4_9BILA</name>
<feature type="compositionally biased region" description="Basic and acidic residues" evidence="1">
    <location>
        <begin position="184"/>
        <end position="198"/>
    </location>
</feature>
<feature type="region of interest" description="Disordered" evidence="1">
    <location>
        <begin position="242"/>
        <end position="287"/>
    </location>
</feature>
<keyword evidence="4" id="KW-1185">Reference proteome</keyword>
<evidence type="ECO:0000313" key="3">
    <source>
        <dbReference type="EMBL" id="EYC17759.1"/>
    </source>
</evidence>
<keyword evidence="2" id="KW-1133">Transmembrane helix</keyword>
<dbReference type="EMBL" id="JARK01001365">
    <property type="protein sequence ID" value="EYC17759.1"/>
    <property type="molecule type" value="Genomic_DNA"/>
</dbReference>
<feature type="compositionally biased region" description="Basic and acidic residues" evidence="1">
    <location>
        <begin position="255"/>
        <end position="267"/>
    </location>
</feature>
<evidence type="ECO:0000256" key="1">
    <source>
        <dbReference type="SAM" id="MobiDB-lite"/>
    </source>
</evidence>
<proteinExistence type="predicted"/>
<keyword evidence="2" id="KW-0472">Membrane</keyword>
<feature type="region of interest" description="Disordered" evidence="1">
    <location>
        <begin position="41"/>
        <end position="110"/>
    </location>
</feature>
<feature type="compositionally biased region" description="Polar residues" evidence="1">
    <location>
        <begin position="78"/>
        <end position="106"/>
    </location>
</feature>
<evidence type="ECO:0000256" key="2">
    <source>
        <dbReference type="SAM" id="Phobius"/>
    </source>
</evidence>
<organism evidence="3 4">
    <name type="scientific">Ancylostoma ceylanicum</name>
    <dbReference type="NCBI Taxonomy" id="53326"/>
    <lineage>
        <taxon>Eukaryota</taxon>
        <taxon>Metazoa</taxon>
        <taxon>Ecdysozoa</taxon>
        <taxon>Nematoda</taxon>
        <taxon>Chromadorea</taxon>
        <taxon>Rhabditida</taxon>
        <taxon>Rhabditina</taxon>
        <taxon>Rhabditomorpha</taxon>
        <taxon>Strongyloidea</taxon>
        <taxon>Ancylostomatidae</taxon>
        <taxon>Ancylostomatinae</taxon>
        <taxon>Ancylostoma</taxon>
    </lineage>
</organism>
<feature type="transmembrane region" description="Helical" evidence="2">
    <location>
        <begin position="143"/>
        <end position="166"/>
    </location>
</feature>
<sequence>MTKPPTKWPWLHRDHSNLNTTAAEMASEMKTGAKILATAAAGTANSGGSTARAAEKTGGTAVEERVTSAPPTKKPEVATSNSAQQQTMLAATTEQNGSEKSPSPTTENERDAYVVESQKYQTGQRYAFEADRTSIIPNVSNSVLYILLFVGISLIIVLLVVIYLGIRSEGRKTQRKRKKQRTPYAKEEARDRDEDDARAITPDVVQEVSHPPEVIRVYPEPTVPQWHGNPPVAEQAKQNISIGSSENPLPPQSNRYDKAQSDTRRNEDETEFEEFGPCDTTRTPSRKEQKIIDSFPCILREACYDNLAIECEEDACVEEDDTDPMWTGEDEESHETQRLKYSMMVMSILSIIPIDEMMVLRATSGLGNYLLQRFNYFHIKICSTKV</sequence>
<comment type="caution">
    <text evidence="3">The sequence shown here is derived from an EMBL/GenBank/DDBJ whole genome shotgun (WGS) entry which is preliminary data.</text>
</comment>
<accession>A0A016UQS4</accession>
<dbReference type="AlphaFoldDB" id="A0A016UQS4"/>
<keyword evidence="2" id="KW-0812">Transmembrane</keyword>